<dbReference type="SUPFAM" id="SSF55347">
    <property type="entry name" value="Glyceraldehyde-3-phosphate dehydrogenase-like, C-terminal domain"/>
    <property type="match status" value="1"/>
</dbReference>
<gene>
    <name evidence="4" type="ORF">C8D82_10919</name>
</gene>
<evidence type="ECO:0000259" key="2">
    <source>
        <dbReference type="Pfam" id="PF01408"/>
    </source>
</evidence>
<keyword evidence="1" id="KW-0560">Oxidoreductase</keyword>
<keyword evidence="5" id="KW-1185">Reference proteome</keyword>
<name>A0A2U1B3R7_9BACT</name>
<organism evidence="4 5">
    <name type="scientific">Victivallis vadensis</name>
    <dbReference type="NCBI Taxonomy" id="172901"/>
    <lineage>
        <taxon>Bacteria</taxon>
        <taxon>Pseudomonadati</taxon>
        <taxon>Lentisphaerota</taxon>
        <taxon>Lentisphaeria</taxon>
        <taxon>Victivallales</taxon>
        <taxon>Victivallaceae</taxon>
        <taxon>Victivallis</taxon>
    </lineage>
</organism>
<reference evidence="4 5" key="1">
    <citation type="submission" date="2018-04" db="EMBL/GenBank/DDBJ databases">
        <title>Genomic Encyclopedia of Type Strains, Phase IV (KMG-IV): sequencing the most valuable type-strain genomes for metagenomic binning, comparative biology and taxonomic classification.</title>
        <authorList>
            <person name="Goeker M."/>
        </authorList>
    </citation>
    <scope>NUCLEOTIDE SEQUENCE [LARGE SCALE GENOMIC DNA]</scope>
    <source>
        <strain evidence="4 5">DSM 14823</strain>
    </source>
</reference>
<dbReference type="Pfam" id="PF22725">
    <property type="entry name" value="GFO_IDH_MocA_C3"/>
    <property type="match status" value="1"/>
</dbReference>
<protein>
    <submittedName>
        <fullName evidence="4">Putative dehydrogenase</fullName>
    </submittedName>
</protein>
<evidence type="ECO:0000313" key="5">
    <source>
        <dbReference type="Proteomes" id="UP000245959"/>
    </source>
</evidence>
<evidence type="ECO:0000256" key="1">
    <source>
        <dbReference type="ARBA" id="ARBA00023002"/>
    </source>
</evidence>
<dbReference type="Proteomes" id="UP000245959">
    <property type="component" value="Unassembled WGS sequence"/>
</dbReference>
<dbReference type="GO" id="GO:0000166">
    <property type="term" value="F:nucleotide binding"/>
    <property type="evidence" value="ECO:0007669"/>
    <property type="project" value="InterPro"/>
</dbReference>
<sequence length="357" mass="39665">MPEHKKLRVAVIGCGMIHVEHMQGYAELKDKVEIVAAVDRKRECLEAVRDKWGLPENALFADWDTMLAEVRPDAVDLCLPNYEHFPAAMDAIAAGCHVYCEKPLGMNAAECEKMIAAAKAKNLKLAVGFQQEYCPSTEVLVNARNAGFFGELRSVHGSLLRRRGTPNWGTYYSRELGGGPVLDILVHLLDVITHVCGRPEPARLSASYFYGEGKNPCDVFCSAPDWNSRDYNVEDLAVAQITFRNGLVVQLETSYINHIREDCVYDFKLSGAKGGAWWRNGKAPELYADRFGAMMNITPAYLPSLGRPDMFRRKLDNWVTACLTGSALMLPGEIGLYIQRMLDAIALSAKSGKEVEL</sequence>
<dbReference type="Gene3D" id="3.30.360.10">
    <property type="entry name" value="Dihydrodipicolinate Reductase, domain 2"/>
    <property type="match status" value="1"/>
</dbReference>
<dbReference type="InterPro" id="IPR036291">
    <property type="entry name" value="NAD(P)-bd_dom_sf"/>
</dbReference>
<dbReference type="InterPro" id="IPR000683">
    <property type="entry name" value="Gfo/Idh/MocA-like_OxRdtase_N"/>
</dbReference>
<dbReference type="Pfam" id="PF01408">
    <property type="entry name" value="GFO_IDH_MocA"/>
    <property type="match status" value="1"/>
</dbReference>
<dbReference type="RefSeq" id="WP_116883520.1">
    <property type="nucleotide sequence ID" value="NZ_CABMMC010000061.1"/>
</dbReference>
<dbReference type="SUPFAM" id="SSF51735">
    <property type="entry name" value="NAD(P)-binding Rossmann-fold domains"/>
    <property type="match status" value="1"/>
</dbReference>
<dbReference type="EMBL" id="QEKH01000009">
    <property type="protein sequence ID" value="PVY43334.1"/>
    <property type="molecule type" value="Genomic_DNA"/>
</dbReference>
<proteinExistence type="predicted"/>
<evidence type="ECO:0000313" key="4">
    <source>
        <dbReference type="EMBL" id="PVY43334.1"/>
    </source>
</evidence>
<dbReference type="OrthoDB" id="9815825at2"/>
<dbReference type="AlphaFoldDB" id="A0A2U1B3R7"/>
<feature type="domain" description="Gfo/Idh/MocA-like oxidoreductase N-terminal" evidence="2">
    <location>
        <begin position="7"/>
        <end position="129"/>
    </location>
</feature>
<feature type="domain" description="GFO/IDH/MocA-like oxidoreductase" evidence="3">
    <location>
        <begin position="145"/>
        <end position="274"/>
    </location>
</feature>
<evidence type="ECO:0000259" key="3">
    <source>
        <dbReference type="Pfam" id="PF22725"/>
    </source>
</evidence>
<dbReference type="Gene3D" id="3.40.50.720">
    <property type="entry name" value="NAD(P)-binding Rossmann-like Domain"/>
    <property type="match status" value="1"/>
</dbReference>
<dbReference type="InterPro" id="IPR050463">
    <property type="entry name" value="Gfo/Idh/MocA_oxidrdct_glycsds"/>
</dbReference>
<dbReference type="PANTHER" id="PTHR43818">
    <property type="entry name" value="BCDNA.GH03377"/>
    <property type="match status" value="1"/>
</dbReference>
<comment type="caution">
    <text evidence="4">The sequence shown here is derived from an EMBL/GenBank/DDBJ whole genome shotgun (WGS) entry which is preliminary data.</text>
</comment>
<dbReference type="PANTHER" id="PTHR43818:SF11">
    <property type="entry name" value="BCDNA.GH03377"/>
    <property type="match status" value="1"/>
</dbReference>
<dbReference type="GeneID" id="78294825"/>
<dbReference type="GO" id="GO:0016491">
    <property type="term" value="F:oxidoreductase activity"/>
    <property type="evidence" value="ECO:0007669"/>
    <property type="project" value="UniProtKB-KW"/>
</dbReference>
<accession>A0A2U1B3R7</accession>
<dbReference type="InterPro" id="IPR055170">
    <property type="entry name" value="GFO_IDH_MocA-like_dom"/>
</dbReference>